<proteinExistence type="predicted"/>
<evidence type="ECO:0000259" key="1">
    <source>
        <dbReference type="PROSITE" id="PS51736"/>
    </source>
</evidence>
<keyword evidence="4" id="KW-1185">Reference proteome</keyword>
<dbReference type="PROSITE" id="PS51737">
    <property type="entry name" value="RECOMBINASE_DNA_BIND"/>
    <property type="match status" value="1"/>
</dbReference>
<dbReference type="Pfam" id="PF07508">
    <property type="entry name" value="Recombinase"/>
    <property type="match status" value="1"/>
</dbReference>
<dbReference type="InterPro" id="IPR006119">
    <property type="entry name" value="Resolv_N"/>
</dbReference>
<organism evidence="3 4">
    <name type="scientific">Litorivicinus lipolyticus</name>
    <dbReference type="NCBI Taxonomy" id="418701"/>
    <lineage>
        <taxon>Bacteria</taxon>
        <taxon>Pseudomonadati</taxon>
        <taxon>Pseudomonadota</taxon>
        <taxon>Gammaproteobacteria</taxon>
        <taxon>Oceanospirillales</taxon>
        <taxon>Litorivicinaceae</taxon>
        <taxon>Litorivicinus</taxon>
    </lineage>
</organism>
<evidence type="ECO:0000259" key="2">
    <source>
        <dbReference type="PROSITE" id="PS51737"/>
    </source>
</evidence>
<evidence type="ECO:0008006" key="5">
    <source>
        <dbReference type="Google" id="ProtNLM"/>
    </source>
</evidence>
<dbReference type="InterPro" id="IPR011109">
    <property type="entry name" value="DNA_bind_recombinase_dom"/>
</dbReference>
<sequence>MAKALGLAITKAKYCTLMQEQSKPKNCAIYTRISVDAGQGDDFDSVNAQFMACAEYIGSQFMHNWIMVDALYEDRGYSGSSLDRPGVSALLRDIKHGLVDVVVVHRLDRLTRSIRDLQEIMALFKAHDVELISVTHKVDVTSEFGRLAENMLTSFSEFERQLVGSRVKDKRAETLRQGRWQGSSCPLGYVIRDGQLVEYPKESQIVREIFTRYANHESVSELYKNLNDRGIRTKQWYTRTGKPRGARPYDRNAVYVVLNNRAYIGEAFFDNEWQVAGHQPIIDTDLWDRTQSLLEKRSRRGPSKAYDPLSSSFMLKGRVFGTDGRAMSPWRSSAYKGRYYTYYVPQRDIAEGAGASGLPRLSAHDLDHQVWLALVEQIESSDSLLARLPKTLTEDISFDKTLVAGLLKNISRSTELYSPLLRRDMMLQVVERVIVGTDRIELIIRPEGLLELICEMMSGLPELKLKYRRLFRAASGPG</sequence>
<dbReference type="Proteomes" id="UP000388235">
    <property type="component" value="Chromosome"/>
</dbReference>
<dbReference type="PANTHER" id="PTHR30461:SF23">
    <property type="entry name" value="DNA RECOMBINASE-RELATED"/>
    <property type="match status" value="1"/>
</dbReference>
<dbReference type="InterPro" id="IPR036162">
    <property type="entry name" value="Resolvase-like_N_sf"/>
</dbReference>
<feature type="domain" description="Resolvase/invertase-type recombinase catalytic" evidence="1">
    <location>
        <begin position="26"/>
        <end position="178"/>
    </location>
</feature>
<gene>
    <name evidence="3" type="ORF">GH975_08360</name>
</gene>
<dbReference type="InterPro" id="IPR050639">
    <property type="entry name" value="SSR_resolvase"/>
</dbReference>
<protein>
    <recommendedName>
        <fullName evidence="5">DNA-invertase hin</fullName>
    </recommendedName>
</protein>
<dbReference type="GO" id="GO:0000150">
    <property type="term" value="F:DNA strand exchange activity"/>
    <property type="evidence" value="ECO:0007669"/>
    <property type="project" value="InterPro"/>
</dbReference>
<dbReference type="SUPFAM" id="SSF53041">
    <property type="entry name" value="Resolvase-like"/>
    <property type="match status" value="1"/>
</dbReference>
<feature type="domain" description="Recombinase" evidence="2">
    <location>
        <begin position="186"/>
        <end position="300"/>
    </location>
</feature>
<dbReference type="EMBL" id="CP045871">
    <property type="protein sequence ID" value="QGG80581.1"/>
    <property type="molecule type" value="Genomic_DNA"/>
</dbReference>
<evidence type="ECO:0000313" key="4">
    <source>
        <dbReference type="Proteomes" id="UP000388235"/>
    </source>
</evidence>
<name>A0A5Q2QDY7_9GAMM</name>
<reference evidence="3 4" key="1">
    <citation type="submission" date="2019-11" db="EMBL/GenBank/DDBJ databases">
        <authorList>
            <person name="Khan S.A."/>
            <person name="Jeon C.O."/>
            <person name="Chun B.H."/>
        </authorList>
    </citation>
    <scope>NUCLEOTIDE SEQUENCE [LARGE SCALE GENOMIC DNA]</scope>
    <source>
        <strain evidence="3 4">IMCC 1097</strain>
    </source>
</reference>
<dbReference type="RefSeq" id="WP_153714085.1">
    <property type="nucleotide sequence ID" value="NZ_CP045871.1"/>
</dbReference>
<dbReference type="OrthoDB" id="9786476at2"/>
<dbReference type="Pfam" id="PF00239">
    <property type="entry name" value="Resolvase"/>
    <property type="match status" value="1"/>
</dbReference>
<dbReference type="GO" id="GO:0003677">
    <property type="term" value="F:DNA binding"/>
    <property type="evidence" value="ECO:0007669"/>
    <property type="project" value="InterPro"/>
</dbReference>
<dbReference type="Gene3D" id="3.40.50.1390">
    <property type="entry name" value="Resolvase, N-terminal catalytic domain"/>
    <property type="match status" value="1"/>
</dbReference>
<dbReference type="InterPro" id="IPR038109">
    <property type="entry name" value="DNA_bind_recomb_sf"/>
</dbReference>
<dbReference type="Gene3D" id="3.90.1750.20">
    <property type="entry name" value="Putative Large Serine Recombinase, Chain B, Domain 2"/>
    <property type="match status" value="1"/>
</dbReference>
<dbReference type="KEGG" id="llp:GH975_08360"/>
<dbReference type="SMART" id="SM00857">
    <property type="entry name" value="Resolvase"/>
    <property type="match status" value="1"/>
</dbReference>
<dbReference type="CDD" id="cd00338">
    <property type="entry name" value="Ser_Recombinase"/>
    <property type="match status" value="1"/>
</dbReference>
<dbReference type="AlphaFoldDB" id="A0A5Q2QDY7"/>
<accession>A0A5Q2QDY7</accession>
<dbReference type="PANTHER" id="PTHR30461">
    <property type="entry name" value="DNA-INVERTASE FROM LAMBDOID PROPHAGE"/>
    <property type="match status" value="1"/>
</dbReference>
<dbReference type="PROSITE" id="PS51736">
    <property type="entry name" value="RECOMBINASES_3"/>
    <property type="match status" value="1"/>
</dbReference>
<evidence type="ECO:0000313" key="3">
    <source>
        <dbReference type="EMBL" id="QGG80581.1"/>
    </source>
</evidence>